<dbReference type="EMBL" id="CP041614">
    <property type="protein sequence ID" value="QDO83788.1"/>
    <property type="molecule type" value="Genomic_DNA"/>
</dbReference>
<protein>
    <recommendedName>
        <fullName evidence="3">Lipoprotein</fullName>
    </recommendedName>
</protein>
<proteinExistence type="predicted"/>
<evidence type="ECO:0000313" key="1">
    <source>
        <dbReference type="EMBL" id="QDO83788.1"/>
    </source>
</evidence>
<evidence type="ECO:0000313" key="2">
    <source>
        <dbReference type="Proteomes" id="UP000315947"/>
    </source>
</evidence>
<gene>
    <name evidence="1" type="ORF">FM037_11745</name>
</gene>
<reference evidence="1 2" key="1">
    <citation type="submission" date="2019-07" db="EMBL/GenBank/DDBJ databases">
        <title>Shewanella sp. YLB-06 whole genomic sequence.</title>
        <authorList>
            <person name="Yu L."/>
        </authorList>
    </citation>
    <scope>NUCLEOTIDE SEQUENCE [LARGE SCALE GENOMIC DNA]</scope>
    <source>
        <strain evidence="1 2">YLB-06</strain>
    </source>
</reference>
<evidence type="ECO:0008006" key="3">
    <source>
        <dbReference type="Google" id="ProtNLM"/>
    </source>
</evidence>
<sequence length="148" mass="16102">MRKVIVASLVASLVSVSGCTIINMAKAGGLMMDYNLLAVGDAIYNAKDGNQYLVPPAQSSNTEKMLVCYQTSGLFSDTDEQPLRLVADEILKIKNSYAGEGKNRSGVWESRTCYEFTIQHDEQTLQPIGAYLDESTGKVVIVGENNTN</sequence>
<accession>A0ABX5X1G6</accession>
<dbReference type="RefSeq" id="WP_144046159.1">
    <property type="nucleotide sequence ID" value="NZ_CP041614.1"/>
</dbReference>
<name>A0ABX5X1G6_9GAMM</name>
<dbReference type="PROSITE" id="PS51257">
    <property type="entry name" value="PROKAR_LIPOPROTEIN"/>
    <property type="match status" value="1"/>
</dbReference>
<dbReference type="Proteomes" id="UP000315947">
    <property type="component" value="Chromosome"/>
</dbReference>
<organism evidence="1 2">
    <name type="scientific">Shewanella psychropiezotolerans</name>
    <dbReference type="NCBI Taxonomy" id="2593655"/>
    <lineage>
        <taxon>Bacteria</taxon>
        <taxon>Pseudomonadati</taxon>
        <taxon>Pseudomonadota</taxon>
        <taxon>Gammaproteobacteria</taxon>
        <taxon>Alteromonadales</taxon>
        <taxon>Shewanellaceae</taxon>
        <taxon>Shewanella</taxon>
    </lineage>
</organism>
<keyword evidence="2" id="KW-1185">Reference proteome</keyword>